<reference evidence="6" key="1">
    <citation type="submission" date="2021-05" db="EMBL/GenBank/DDBJ databases">
        <title>The genome of the haptophyte Pavlova lutheri (Diacronema luteri, Pavlovales) - a model for lipid biosynthesis in eukaryotic algae.</title>
        <authorList>
            <person name="Hulatt C.J."/>
            <person name="Posewitz M.C."/>
        </authorList>
    </citation>
    <scope>NUCLEOTIDE SEQUENCE</scope>
    <source>
        <strain evidence="6">NIVA-4/92</strain>
    </source>
</reference>
<keyword evidence="4" id="KW-0460">Magnesium</keyword>
<dbReference type="EMBL" id="JAGTXO010000009">
    <property type="protein sequence ID" value="KAG8465742.1"/>
    <property type="molecule type" value="Genomic_DNA"/>
</dbReference>
<evidence type="ECO:0000256" key="2">
    <source>
        <dbReference type="ARBA" id="ARBA00022737"/>
    </source>
</evidence>
<evidence type="ECO:0000256" key="1">
    <source>
        <dbReference type="ARBA" id="ARBA00022723"/>
    </source>
</evidence>
<evidence type="ECO:0000313" key="7">
    <source>
        <dbReference type="Proteomes" id="UP000751190"/>
    </source>
</evidence>
<keyword evidence="2" id="KW-0677">Repeat</keyword>
<dbReference type="OMA" id="RDIKAWY"/>
<name>A0A8J6C8U9_DIALT</name>
<evidence type="ECO:0000256" key="3">
    <source>
        <dbReference type="ARBA" id="ARBA00022837"/>
    </source>
</evidence>
<feature type="domain" description="EF-hand" evidence="5">
    <location>
        <begin position="94"/>
        <end position="129"/>
    </location>
</feature>
<dbReference type="Proteomes" id="UP000751190">
    <property type="component" value="Unassembled WGS sequence"/>
</dbReference>
<dbReference type="PROSITE" id="PS00018">
    <property type="entry name" value="EF_HAND_1"/>
    <property type="match status" value="1"/>
</dbReference>
<dbReference type="InterPro" id="IPR011992">
    <property type="entry name" value="EF-hand-dom_pair"/>
</dbReference>
<dbReference type="PANTHER" id="PTHR45791:SF6">
    <property type="entry name" value="CALCIUM AND INTEGRIN BINDING FAMILY MEMBER 2"/>
    <property type="match status" value="1"/>
</dbReference>
<dbReference type="InterPro" id="IPR002048">
    <property type="entry name" value="EF_hand_dom"/>
</dbReference>
<dbReference type="SUPFAM" id="SSF47473">
    <property type="entry name" value="EF-hand"/>
    <property type="match status" value="1"/>
</dbReference>
<dbReference type="Gene3D" id="1.10.238.10">
    <property type="entry name" value="EF-hand"/>
    <property type="match status" value="1"/>
</dbReference>
<gene>
    <name evidence="6" type="ORF">KFE25_005312</name>
</gene>
<evidence type="ECO:0000256" key="4">
    <source>
        <dbReference type="ARBA" id="ARBA00022842"/>
    </source>
</evidence>
<protein>
    <recommendedName>
        <fullName evidence="5">EF-hand domain-containing protein</fullName>
    </recommendedName>
</protein>
<dbReference type="Pfam" id="PF13499">
    <property type="entry name" value="EF-hand_7"/>
    <property type="match status" value="1"/>
</dbReference>
<keyword evidence="7" id="KW-1185">Reference proteome</keyword>
<dbReference type="GO" id="GO:0000287">
    <property type="term" value="F:magnesium ion binding"/>
    <property type="evidence" value="ECO:0007669"/>
    <property type="project" value="TreeGrafter"/>
</dbReference>
<dbReference type="OrthoDB" id="191686at2759"/>
<evidence type="ECO:0000259" key="5">
    <source>
        <dbReference type="PROSITE" id="PS50222"/>
    </source>
</evidence>
<organism evidence="6 7">
    <name type="scientific">Diacronema lutheri</name>
    <name type="common">Unicellular marine alga</name>
    <name type="synonym">Monochrysis lutheri</name>
    <dbReference type="NCBI Taxonomy" id="2081491"/>
    <lineage>
        <taxon>Eukaryota</taxon>
        <taxon>Haptista</taxon>
        <taxon>Haptophyta</taxon>
        <taxon>Pavlovophyceae</taxon>
        <taxon>Pavlovales</taxon>
        <taxon>Pavlovaceae</taxon>
        <taxon>Diacronema</taxon>
    </lineage>
</organism>
<accession>A0A8J6C8U9</accession>
<dbReference type="GO" id="GO:0055074">
    <property type="term" value="P:calcium ion homeostasis"/>
    <property type="evidence" value="ECO:0007669"/>
    <property type="project" value="TreeGrafter"/>
</dbReference>
<dbReference type="PROSITE" id="PS50222">
    <property type="entry name" value="EF_HAND_2"/>
    <property type="match status" value="2"/>
</dbReference>
<dbReference type="InterPro" id="IPR018247">
    <property type="entry name" value="EF_Hand_1_Ca_BS"/>
</dbReference>
<sequence length="188" mass="20474">MSRVAPALTDHEVEELCVCTPLRPRDIAAIHAKFHALAPDSDGRVSCSRLERMRELAANPLASRLCAVFSSRGDGSLDFIEFVDLFGCMAKAAPLDIKLSVAFRVYDFDGDGFIGRSDVEDVIELVAGVPGDHSGALLSRDEASAIVSRVLAEGDFDGNEKISPTEFTKLLRRVEDFGRTFVMSVTHD</sequence>
<dbReference type="PANTHER" id="PTHR45791">
    <property type="entry name" value="CALCIUM AND INTEGRIN BINDING FAMILY MEMBER 2"/>
    <property type="match status" value="1"/>
</dbReference>
<comment type="caution">
    <text evidence="6">The sequence shown here is derived from an EMBL/GenBank/DDBJ whole genome shotgun (WGS) entry which is preliminary data.</text>
</comment>
<dbReference type="GO" id="GO:0005509">
    <property type="term" value="F:calcium ion binding"/>
    <property type="evidence" value="ECO:0007669"/>
    <property type="project" value="InterPro"/>
</dbReference>
<dbReference type="AlphaFoldDB" id="A0A8J6C8U9"/>
<keyword evidence="3" id="KW-0106">Calcium</keyword>
<dbReference type="InterPro" id="IPR051433">
    <property type="entry name" value="CIBP"/>
</dbReference>
<evidence type="ECO:0000313" key="6">
    <source>
        <dbReference type="EMBL" id="KAG8465742.1"/>
    </source>
</evidence>
<keyword evidence="1" id="KW-0479">Metal-binding</keyword>
<dbReference type="CDD" id="cd00051">
    <property type="entry name" value="EFh"/>
    <property type="match status" value="1"/>
</dbReference>
<proteinExistence type="predicted"/>
<feature type="domain" description="EF-hand" evidence="5">
    <location>
        <begin position="142"/>
        <end position="177"/>
    </location>
</feature>
<dbReference type="SMART" id="SM00054">
    <property type="entry name" value="EFh"/>
    <property type="match status" value="2"/>
</dbReference>